<accession>A0AAX2K6W6</accession>
<dbReference type="InterPro" id="IPR003458">
    <property type="entry name" value="Phage_T4_Gp38_tail_assem"/>
</dbReference>
<dbReference type="EMBL" id="UGFE01000002">
    <property type="protein sequence ID" value="STM22577.1"/>
    <property type="molecule type" value="Genomic_DNA"/>
</dbReference>
<evidence type="ECO:0000313" key="1">
    <source>
        <dbReference type="EMBL" id="STM22577.1"/>
    </source>
</evidence>
<sequence>MQKYIFSADKNAFFPVELKIAYQESGEWPDDGIEIDDTVAAEFMKEAPEGKYRGVIDGMPAWIDIPPPTHEEQIAAAELKKQQLINQVNEYINSKQWPGKSGDWSPER</sequence>
<comment type="caution">
    <text evidence="1">The sequence shown here is derived from an EMBL/GenBank/DDBJ whole genome shotgun (WGS) entry which is preliminary data.</text>
</comment>
<evidence type="ECO:0000313" key="2">
    <source>
        <dbReference type="Proteomes" id="UP000254718"/>
    </source>
</evidence>
<gene>
    <name evidence="1" type="primary">yfdK_2</name>
    <name evidence="1" type="ORF">NCTC8333_01462</name>
</gene>
<dbReference type="Pfam" id="PF02413">
    <property type="entry name" value="Caudo_TAP"/>
    <property type="match status" value="1"/>
</dbReference>
<name>A0AAX2K6W6_ECOLX</name>
<dbReference type="AlphaFoldDB" id="A0AAX2K6W6"/>
<organism evidence="1 2">
    <name type="scientific">Escherichia coli</name>
    <dbReference type="NCBI Taxonomy" id="562"/>
    <lineage>
        <taxon>Bacteria</taxon>
        <taxon>Pseudomonadati</taxon>
        <taxon>Pseudomonadota</taxon>
        <taxon>Gammaproteobacteria</taxon>
        <taxon>Enterobacterales</taxon>
        <taxon>Enterobacteriaceae</taxon>
        <taxon>Escherichia</taxon>
    </lineage>
</organism>
<dbReference type="Proteomes" id="UP000254718">
    <property type="component" value="Unassembled WGS sequence"/>
</dbReference>
<protein>
    <submittedName>
        <fullName evidence="1">CPS-53 (KpLE1) prophage protein</fullName>
    </submittedName>
</protein>
<proteinExistence type="predicted"/>
<reference evidence="1 2" key="1">
    <citation type="submission" date="2018-06" db="EMBL/GenBank/DDBJ databases">
        <authorList>
            <consortium name="Pathogen Informatics"/>
            <person name="Doyle S."/>
        </authorList>
    </citation>
    <scope>NUCLEOTIDE SEQUENCE [LARGE SCALE GENOMIC DNA]</scope>
    <source>
        <strain evidence="1 2">NCTC8333</strain>
    </source>
</reference>